<sequence>MRPSPINILKLPHNSLNPSPVLQFDGVQDSTPYFHESAVAQRYHSQSPSYEKTLVDVIGVLTNIGDVIQSSKDDVSSKRATIEIEDKA</sequence>
<accession>A0A834TJ83</accession>
<organism evidence="1 2">
    <name type="scientific">Senna tora</name>
    <dbReference type="NCBI Taxonomy" id="362788"/>
    <lineage>
        <taxon>Eukaryota</taxon>
        <taxon>Viridiplantae</taxon>
        <taxon>Streptophyta</taxon>
        <taxon>Embryophyta</taxon>
        <taxon>Tracheophyta</taxon>
        <taxon>Spermatophyta</taxon>
        <taxon>Magnoliopsida</taxon>
        <taxon>eudicotyledons</taxon>
        <taxon>Gunneridae</taxon>
        <taxon>Pentapetalae</taxon>
        <taxon>rosids</taxon>
        <taxon>fabids</taxon>
        <taxon>Fabales</taxon>
        <taxon>Fabaceae</taxon>
        <taxon>Caesalpinioideae</taxon>
        <taxon>Cassia clade</taxon>
        <taxon>Senna</taxon>
    </lineage>
</organism>
<proteinExistence type="predicted"/>
<comment type="caution">
    <text evidence="1">The sequence shown here is derived from an EMBL/GenBank/DDBJ whole genome shotgun (WGS) entry which is preliminary data.</text>
</comment>
<evidence type="ECO:0000313" key="1">
    <source>
        <dbReference type="EMBL" id="KAF7821876.1"/>
    </source>
</evidence>
<gene>
    <name evidence="1" type="ORF">G2W53_027331</name>
</gene>
<dbReference type="AlphaFoldDB" id="A0A834TJ83"/>
<dbReference type="Proteomes" id="UP000634136">
    <property type="component" value="Unassembled WGS sequence"/>
</dbReference>
<name>A0A834TJ83_9FABA</name>
<dbReference type="EMBL" id="JAAIUW010000008">
    <property type="protein sequence ID" value="KAF7821876.1"/>
    <property type="molecule type" value="Genomic_DNA"/>
</dbReference>
<evidence type="ECO:0000313" key="2">
    <source>
        <dbReference type="Proteomes" id="UP000634136"/>
    </source>
</evidence>
<reference evidence="1" key="1">
    <citation type="submission" date="2020-09" db="EMBL/GenBank/DDBJ databases">
        <title>Genome-Enabled Discovery of Anthraquinone Biosynthesis in Senna tora.</title>
        <authorList>
            <person name="Kang S.-H."/>
            <person name="Pandey R.P."/>
            <person name="Lee C.-M."/>
            <person name="Sim J.-S."/>
            <person name="Jeong J.-T."/>
            <person name="Choi B.-S."/>
            <person name="Jung M."/>
            <person name="Ginzburg D."/>
            <person name="Zhao K."/>
            <person name="Won S.Y."/>
            <person name="Oh T.-J."/>
            <person name="Yu Y."/>
            <person name="Kim N.-H."/>
            <person name="Lee O.R."/>
            <person name="Lee T.-H."/>
            <person name="Bashyal P."/>
            <person name="Kim T.-S."/>
            <person name="Lee W.-H."/>
            <person name="Kawkins C."/>
            <person name="Kim C.-K."/>
            <person name="Kim J.S."/>
            <person name="Ahn B.O."/>
            <person name="Rhee S.Y."/>
            <person name="Sohng J.K."/>
        </authorList>
    </citation>
    <scope>NUCLEOTIDE SEQUENCE</scope>
    <source>
        <tissue evidence="1">Leaf</tissue>
    </source>
</reference>
<dbReference type="OrthoDB" id="1431042at2759"/>
<keyword evidence="2" id="KW-1185">Reference proteome</keyword>
<protein>
    <submittedName>
        <fullName evidence="1">Uncharacterized protein</fullName>
    </submittedName>
</protein>